<dbReference type="Pfam" id="PF19059">
    <property type="entry name" value="DUF5755"/>
    <property type="match status" value="1"/>
</dbReference>
<feature type="transmembrane region" description="Helical" evidence="1">
    <location>
        <begin position="12"/>
        <end position="32"/>
    </location>
</feature>
<accession>A0A6C0CN20</accession>
<reference evidence="2" key="1">
    <citation type="journal article" date="2020" name="Nature">
        <title>Giant virus diversity and host interactions through global metagenomics.</title>
        <authorList>
            <person name="Schulz F."/>
            <person name="Roux S."/>
            <person name="Paez-Espino D."/>
            <person name="Jungbluth S."/>
            <person name="Walsh D.A."/>
            <person name="Denef V.J."/>
            <person name="McMahon K.D."/>
            <person name="Konstantinidis K.T."/>
            <person name="Eloe-Fadrosh E.A."/>
            <person name="Kyrpides N.C."/>
            <person name="Woyke T."/>
        </authorList>
    </citation>
    <scope>NUCLEOTIDE SEQUENCE</scope>
    <source>
        <strain evidence="2">GVMAG-M-3300021425-14</strain>
    </source>
</reference>
<protein>
    <submittedName>
        <fullName evidence="2">Uncharacterized protein</fullName>
    </submittedName>
</protein>
<sequence>MARKCQPGMICIENITMIFIIFLIGLVGYFIYLSMKNTWQITIKNPITIKQDPTLDLRNNFLNRIPPMGNIFSNPFLPPLKNGVYHPKNSSDVRGIPINVPTQGHESSYQQVGILTRMNGVETILPLMGRTLLTNRSKFQYYTMSDKFNSIKLPISKGGRSCTNEYGCNELFNGDSVYVEGYQDAFKVTVYENSGPKYIPYL</sequence>
<keyword evidence="1" id="KW-0812">Transmembrane</keyword>
<keyword evidence="1" id="KW-0472">Membrane</keyword>
<evidence type="ECO:0000313" key="2">
    <source>
        <dbReference type="EMBL" id="QHT05998.1"/>
    </source>
</evidence>
<dbReference type="InterPro" id="IPR043929">
    <property type="entry name" value="DUF5755"/>
</dbReference>
<organism evidence="2">
    <name type="scientific">viral metagenome</name>
    <dbReference type="NCBI Taxonomy" id="1070528"/>
    <lineage>
        <taxon>unclassified sequences</taxon>
        <taxon>metagenomes</taxon>
        <taxon>organismal metagenomes</taxon>
    </lineage>
</organism>
<evidence type="ECO:0000256" key="1">
    <source>
        <dbReference type="SAM" id="Phobius"/>
    </source>
</evidence>
<dbReference type="EMBL" id="MN739462">
    <property type="protein sequence ID" value="QHT05998.1"/>
    <property type="molecule type" value="Genomic_DNA"/>
</dbReference>
<name>A0A6C0CN20_9ZZZZ</name>
<keyword evidence="1" id="KW-1133">Transmembrane helix</keyword>
<proteinExistence type="predicted"/>
<dbReference type="AlphaFoldDB" id="A0A6C0CN20"/>